<comment type="caution">
    <text evidence="7">The sequence shown here is derived from an EMBL/GenBank/DDBJ whole genome shotgun (WGS) entry which is preliminary data.</text>
</comment>
<dbReference type="OrthoDB" id="5290098at2"/>
<organism evidence="7 8">
    <name type="scientific">Aquibium carbonis</name>
    <dbReference type="NCBI Taxonomy" id="2495581"/>
    <lineage>
        <taxon>Bacteria</taxon>
        <taxon>Pseudomonadati</taxon>
        <taxon>Pseudomonadota</taxon>
        <taxon>Alphaproteobacteria</taxon>
        <taxon>Hyphomicrobiales</taxon>
        <taxon>Phyllobacteriaceae</taxon>
        <taxon>Aquibium</taxon>
    </lineage>
</organism>
<feature type="domain" description="PNPLA" evidence="6">
    <location>
        <begin position="38"/>
        <end position="198"/>
    </location>
</feature>
<dbReference type="CDD" id="cd07228">
    <property type="entry name" value="Pat_NTE_like_bacteria"/>
    <property type="match status" value="1"/>
</dbReference>
<accession>A0A429YY82</accession>
<sequence length="323" mass="35023">MLDWAPLRGRQEMRDEAEPPFVPTPAQPEHGPENGIALALGGGAARGWAHIGVLRALDEARIPINMIAGTSIGALVGGCYLAGKLDELEEFARGLTKRRIFGLLDFHLGGSGLLSGIKLTARLKEHMNGLTFSDLPKPFVCVAAEIRTGHEIWLSSGSLITAMRASYALPGVFEPVTANKRVLVDGALVNPVPVSVCRAYEQPLVVAVNLHYDLFGRAAVIRHSAGELLVEKDAPRPTRAETQVRERESKLGITGVMVEAFNIIQDRISRARLAGDPPDMSLQPKLGHIGLTEFHRADEAIRLGYEATVANINELKRLQTVMV</sequence>
<dbReference type="Pfam" id="PF01734">
    <property type="entry name" value="Patatin"/>
    <property type="match status" value="1"/>
</dbReference>
<keyword evidence="1 4" id="KW-0378">Hydrolase</keyword>
<dbReference type="Gene3D" id="3.40.1090.10">
    <property type="entry name" value="Cytosolic phospholipase A2 catalytic domain"/>
    <property type="match status" value="2"/>
</dbReference>
<comment type="caution">
    <text evidence="4">Lacks conserved residue(s) required for the propagation of feature annotation.</text>
</comment>
<keyword evidence="2 4" id="KW-0442">Lipid degradation</keyword>
<dbReference type="InterPro" id="IPR050301">
    <property type="entry name" value="NTE"/>
</dbReference>
<feature type="short sequence motif" description="DGA/G" evidence="4">
    <location>
        <begin position="185"/>
        <end position="187"/>
    </location>
</feature>
<keyword evidence="8" id="KW-1185">Reference proteome</keyword>
<dbReference type="PANTHER" id="PTHR14226:SF76">
    <property type="entry name" value="NTE FAMILY PROTEIN RSSA"/>
    <property type="match status" value="1"/>
</dbReference>
<evidence type="ECO:0000256" key="1">
    <source>
        <dbReference type="ARBA" id="ARBA00022801"/>
    </source>
</evidence>
<evidence type="ECO:0000256" key="4">
    <source>
        <dbReference type="PROSITE-ProRule" id="PRU01161"/>
    </source>
</evidence>
<evidence type="ECO:0000259" key="6">
    <source>
        <dbReference type="PROSITE" id="PS51635"/>
    </source>
</evidence>
<feature type="active site" description="Proton acceptor" evidence="4">
    <location>
        <position position="185"/>
    </location>
</feature>
<dbReference type="InterPro" id="IPR002641">
    <property type="entry name" value="PNPLA_dom"/>
</dbReference>
<evidence type="ECO:0000256" key="2">
    <source>
        <dbReference type="ARBA" id="ARBA00022963"/>
    </source>
</evidence>
<dbReference type="PANTHER" id="PTHR14226">
    <property type="entry name" value="NEUROPATHY TARGET ESTERASE/SWISS CHEESE D.MELANOGASTER"/>
    <property type="match status" value="1"/>
</dbReference>
<dbReference type="InterPro" id="IPR016035">
    <property type="entry name" value="Acyl_Trfase/lysoPLipase"/>
</dbReference>
<keyword evidence="3 4" id="KW-0443">Lipid metabolism</keyword>
<dbReference type="AlphaFoldDB" id="A0A429YY82"/>
<evidence type="ECO:0000313" key="8">
    <source>
        <dbReference type="Proteomes" id="UP000278398"/>
    </source>
</evidence>
<evidence type="ECO:0000256" key="5">
    <source>
        <dbReference type="SAM" id="MobiDB-lite"/>
    </source>
</evidence>
<feature type="short sequence motif" description="GXSXG" evidence="4">
    <location>
        <begin position="69"/>
        <end position="73"/>
    </location>
</feature>
<gene>
    <name evidence="7" type="ORF">EJC49_10565</name>
</gene>
<dbReference type="EMBL" id="RWKW01000035">
    <property type="protein sequence ID" value="RST86419.1"/>
    <property type="molecule type" value="Genomic_DNA"/>
</dbReference>
<dbReference type="PROSITE" id="PS51635">
    <property type="entry name" value="PNPLA"/>
    <property type="match status" value="1"/>
</dbReference>
<dbReference type="GO" id="GO:0016787">
    <property type="term" value="F:hydrolase activity"/>
    <property type="evidence" value="ECO:0007669"/>
    <property type="project" value="UniProtKB-UniRule"/>
</dbReference>
<reference evidence="7 8" key="1">
    <citation type="submission" date="2018-12" db="EMBL/GenBank/DDBJ databases">
        <title>Mesorhizobium carbonis sp. nov., isolated from coal mine water.</title>
        <authorList>
            <person name="Xin W."/>
            <person name="Xu Z."/>
            <person name="Xiang F."/>
            <person name="Zhang J."/>
            <person name="Xi L."/>
            <person name="Liu J."/>
        </authorList>
    </citation>
    <scope>NUCLEOTIDE SEQUENCE [LARGE SCALE GENOMIC DNA]</scope>
    <source>
        <strain evidence="7 8">B2.3</strain>
    </source>
</reference>
<proteinExistence type="predicted"/>
<dbReference type="Proteomes" id="UP000278398">
    <property type="component" value="Unassembled WGS sequence"/>
</dbReference>
<evidence type="ECO:0000313" key="7">
    <source>
        <dbReference type="EMBL" id="RST86419.1"/>
    </source>
</evidence>
<feature type="active site" description="Nucleophile" evidence="4">
    <location>
        <position position="71"/>
    </location>
</feature>
<dbReference type="SUPFAM" id="SSF52151">
    <property type="entry name" value="FabD/lysophospholipase-like"/>
    <property type="match status" value="1"/>
</dbReference>
<feature type="region of interest" description="Disordered" evidence="5">
    <location>
        <begin position="1"/>
        <end position="33"/>
    </location>
</feature>
<evidence type="ECO:0000256" key="3">
    <source>
        <dbReference type="ARBA" id="ARBA00023098"/>
    </source>
</evidence>
<name>A0A429YY82_9HYPH</name>
<protein>
    <submittedName>
        <fullName evidence="7">Patatin family protein</fullName>
    </submittedName>
</protein>
<dbReference type="GO" id="GO:0016042">
    <property type="term" value="P:lipid catabolic process"/>
    <property type="evidence" value="ECO:0007669"/>
    <property type="project" value="UniProtKB-UniRule"/>
</dbReference>